<evidence type="ECO:0000256" key="2">
    <source>
        <dbReference type="ARBA" id="ARBA00022692"/>
    </source>
</evidence>
<keyword evidence="3 6" id="KW-1133">Transmembrane helix</keyword>
<feature type="transmembrane region" description="Helical" evidence="6">
    <location>
        <begin position="279"/>
        <end position="299"/>
    </location>
</feature>
<evidence type="ECO:0000259" key="7">
    <source>
        <dbReference type="PROSITE" id="PS50262"/>
    </source>
</evidence>
<feature type="transmembrane region" description="Helical" evidence="6">
    <location>
        <begin position="151"/>
        <end position="171"/>
    </location>
</feature>
<evidence type="ECO:0000313" key="9">
    <source>
        <dbReference type="Proteomes" id="UP000770661"/>
    </source>
</evidence>
<dbReference type="AlphaFoldDB" id="A0A8J5C7F1"/>
<gene>
    <name evidence="8" type="ORF">GWK47_054397</name>
</gene>
<comment type="caution">
    <text evidence="8">The sequence shown here is derived from an EMBL/GenBank/DDBJ whole genome shotgun (WGS) entry which is preliminary data.</text>
</comment>
<accession>A0A8J5C7F1</accession>
<dbReference type="OrthoDB" id="6375191at2759"/>
<dbReference type="SUPFAM" id="SSF81321">
    <property type="entry name" value="Family A G protein-coupled receptor-like"/>
    <property type="match status" value="1"/>
</dbReference>
<dbReference type="Gene3D" id="1.20.1070.10">
    <property type="entry name" value="Rhodopsin 7-helix transmembrane proteins"/>
    <property type="match status" value="1"/>
</dbReference>
<evidence type="ECO:0000313" key="8">
    <source>
        <dbReference type="EMBL" id="KAG0717453.1"/>
    </source>
</evidence>
<feature type="transmembrane region" description="Helical" evidence="6">
    <location>
        <begin position="183"/>
        <end position="202"/>
    </location>
</feature>
<dbReference type="EMBL" id="JACEEZ010017518">
    <property type="protein sequence ID" value="KAG0717453.1"/>
    <property type="molecule type" value="Genomic_DNA"/>
</dbReference>
<organism evidence="8 9">
    <name type="scientific">Chionoecetes opilio</name>
    <name type="common">Atlantic snow crab</name>
    <name type="synonym">Cancer opilio</name>
    <dbReference type="NCBI Taxonomy" id="41210"/>
    <lineage>
        <taxon>Eukaryota</taxon>
        <taxon>Metazoa</taxon>
        <taxon>Ecdysozoa</taxon>
        <taxon>Arthropoda</taxon>
        <taxon>Crustacea</taxon>
        <taxon>Multicrustacea</taxon>
        <taxon>Malacostraca</taxon>
        <taxon>Eumalacostraca</taxon>
        <taxon>Eucarida</taxon>
        <taxon>Decapoda</taxon>
        <taxon>Pleocyemata</taxon>
        <taxon>Brachyura</taxon>
        <taxon>Eubrachyura</taxon>
        <taxon>Majoidea</taxon>
        <taxon>Majidae</taxon>
        <taxon>Chionoecetes</taxon>
    </lineage>
</organism>
<dbReference type="GO" id="GO:0016020">
    <property type="term" value="C:membrane"/>
    <property type="evidence" value="ECO:0007669"/>
    <property type="project" value="UniProtKB-SubCell"/>
</dbReference>
<feature type="transmembrane region" description="Helical" evidence="6">
    <location>
        <begin position="208"/>
        <end position="225"/>
    </location>
</feature>
<sequence length="348" mass="38886">MNATDDPTPECNPLNSHDPNYWPPSKTFMWAAIVHCYCVIVIGTLCNAVALWCVATCVKTRRPVKVLLLAIFMPAMLTCLVVYSVFAEVRVALLTCDSNRISGTVMLINWTVFLILEQIERASIAFVAVIRAVSVWAPHRQKLGLRPTVMAMALTSLYFIIIYVGVMVKLMKGKFGHSWNLSYVLSLFNTALPMGITVLSFLNTTLPVIITAAAYSVIIVIIQRNKRRLAGSQPQGQEATTTMDQATRAMLALFISNLVFGLPYSIFRLLGQYPVHMYIAVHIWSANHFVVDSLAFVWFNTCYRRRVISWMKGMTQTLASLLTSLSSQGNSVSPSDPIQLSEHRQETL</sequence>
<dbReference type="InterPro" id="IPR017452">
    <property type="entry name" value="GPCR_Rhodpsn_7TM"/>
</dbReference>
<feature type="compositionally biased region" description="Polar residues" evidence="5">
    <location>
        <begin position="329"/>
        <end position="338"/>
    </location>
</feature>
<feature type="transmembrane region" description="Helical" evidence="6">
    <location>
        <begin position="66"/>
        <end position="86"/>
    </location>
</feature>
<keyword evidence="4 6" id="KW-0472">Membrane</keyword>
<protein>
    <recommendedName>
        <fullName evidence="7">G-protein coupled receptors family 1 profile domain-containing protein</fullName>
    </recommendedName>
</protein>
<feature type="transmembrane region" description="Helical" evidence="6">
    <location>
        <begin position="246"/>
        <end position="267"/>
    </location>
</feature>
<comment type="subcellular location">
    <subcellularLocation>
        <location evidence="1">Membrane</location>
    </subcellularLocation>
</comment>
<reference evidence="8" key="1">
    <citation type="submission" date="2020-07" db="EMBL/GenBank/DDBJ databases">
        <title>The High-quality genome of the commercially important snow crab, Chionoecetes opilio.</title>
        <authorList>
            <person name="Jeong J.-H."/>
            <person name="Ryu S."/>
        </authorList>
    </citation>
    <scope>NUCLEOTIDE SEQUENCE</scope>
    <source>
        <strain evidence="8">MADBK_172401_WGS</strain>
        <tissue evidence="8">Digestive gland</tissue>
    </source>
</reference>
<name>A0A8J5C7F1_CHIOP</name>
<feature type="transmembrane region" description="Helical" evidence="6">
    <location>
        <begin position="28"/>
        <end position="54"/>
    </location>
</feature>
<feature type="domain" description="G-protein coupled receptors family 1 profile" evidence="7">
    <location>
        <begin position="46"/>
        <end position="270"/>
    </location>
</feature>
<keyword evidence="2 6" id="KW-0812">Transmembrane</keyword>
<evidence type="ECO:0000256" key="5">
    <source>
        <dbReference type="SAM" id="MobiDB-lite"/>
    </source>
</evidence>
<proteinExistence type="predicted"/>
<dbReference type="Proteomes" id="UP000770661">
    <property type="component" value="Unassembled WGS sequence"/>
</dbReference>
<evidence type="ECO:0000256" key="1">
    <source>
        <dbReference type="ARBA" id="ARBA00004370"/>
    </source>
</evidence>
<dbReference type="PROSITE" id="PS50262">
    <property type="entry name" value="G_PROTEIN_RECEP_F1_2"/>
    <property type="match status" value="1"/>
</dbReference>
<feature type="region of interest" description="Disordered" evidence="5">
    <location>
        <begin position="327"/>
        <end position="348"/>
    </location>
</feature>
<keyword evidence="9" id="KW-1185">Reference proteome</keyword>
<evidence type="ECO:0000256" key="3">
    <source>
        <dbReference type="ARBA" id="ARBA00022989"/>
    </source>
</evidence>
<evidence type="ECO:0000256" key="6">
    <source>
        <dbReference type="SAM" id="Phobius"/>
    </source>
</evidence>
<evidence type="ECO:0000256" key="4">
    <source>
        <dbReference type="ARBA" id="ARBA00023136"/>
    </source>
</evidence>